<proteinExistence type="predicted"/>
<comment type="caution">
    <text evidence="1">The sequence shown here is derived from an EMBL/GenBank/DDBJ whole genome shotgun (WGS) entry which is preliminary data.</text>
</comment>
<dbReference type="Proteomes" id="UP000479499">
    <property type="component" value="Unassembled WGS sequence"/>
</dbReference>
<evidence type="ECO:0008006" key="3">
    <source>
        <dbReference type="Google" id="ProtNLM"/>
    </source>
</evidence>
<organism evidence="1 2">
    <name type="scientific">Streptococcus equi subsp. ruminatorum</name>
    <dbReference type="NCBI Taxonomy" id="254358"/>
    <lineage>
        <taxon>Bacteria</taxon>
        <taxon>Bacillati</taxon>
        <taxon>Bacillota</taxon>
        <taxon>Bacilli</taxon>
        <taxon>Lactobacillales</taxon>
        <taxon>Streptococcaceae</taxon>
        <taxon>Streptococcus</taxon>
    </lineage>
</organism>
<dbReference type="RefSeq" id="WP_164336707.1">
    <property type="nucleotide sequence ID" value="NZ_JAAKFZ010000022.1"/>
</dbReference>
<gene>
    <name evidence="1" type="ORF">G5B50_07880</name>
</gene>
<protein>
    <recommendedName>
        <fullName evidence="3">YolD-like protein</fullName>
    </recommendedName>
</protein>
<dbReference type="EMBL" id="JAAKFZ010000022">
    <property type="protein sequence ID" value="NGL84683.1"/>
    <property type="molecule type" value="Genomic_DNA"/>
</dbReference>
<evidence type="ECO:0000313" key="1">
    <source>
        <dbReference type="EMBL" id="NGL84683.1"/>
    </source>
</evidence>
<sequence>MKSMMKQLQSALISFIDNQPPKKAKAHPINLKANQVITTIREAQAKEIPIHVIYQAKSFTGHIKKYDQLTGQLVLKNTKQNLTAIIFLADIDKASLVPHKSTSTKEKPQTQ</sequence>
<reference evidence="1 2" key="1">
    <citation type="submission" date="2020-02" db="EMBL/GenBank/DDBJ databases">
        <title>M-like protein SrM is not crucial to the virulence of a novel isolate of Streptococcus equi subsp. ruminatorum from Macaca mulatta.</title>
        <authorList>
            <person name="Guo G."/>
            <person name="Cheng L."/>
            <person name="Zhang W."/>
        </authorList>
    </citation>
    <scope>NUCLEOTIDE SEQUENCE [LARGE SCALE GENOMIC DNA]</scope>
    <source>
        <strain evidence="1 2">FJ1804</strain>
    </source>
</reference>
<name>A0A6M1KRU1_9STRE</name>
<dbReference type="AlphaFoldDB" id="A0A6M1KRU1"/>
<accession>A0A6M1KRU1</accession>
<evidence type="ECO:0000313" key="2">
    <source>
        <dbReference type="Proteomes" id="UP000479499"/>
    </source>
</evidence>